<evidence type="ECO:0000259" key="3">
    <source>
        <dbReference type="PROSITE" id="PS50240"/>
    </source>
</evidence>
<accession>A0AAV1KJC9</accession>
<protein>
    <recommendedName>
        <fullName evidence="3">Peptidase S1 domain-containing protein</fullName>
    </recommendedName>
</protein>
<dbReference type="AlphaFoldDB" id="A0AAV1KJC9"/>
<feature type="chain" id="PRO_5043382093" description="Peptidase S1 domain-containing protein" evidence="2">
    <location>
        <begin position="18"/>
        <end position="720"/>
    </location>
</feature>
<gene>
    <name evidence="4" type="ORF">PARMNEM_LOCUS4173</name>
</gene>
<evidence type="ECO:0000313" key="5">
    <source>
        <dbReference type="Proteomes" id="UP001314205"/>
    </source>
</evidence>
<dbReference type="SUPFAM" id="SSF50494">
    <property type="entry name" value="Trypsin-like serine proteases"/>
    <property type="match status" value="1"/>
</dbReference>
<dbReference type="InterPro" id="IPR009003">
    <property type="entry name" value="Peptidase_S1_PA"/>
</dbReference>
<organism evidence="4 5">
    <name type="scientific">Parnassius mnemosyne</name>
    <name type="common">clouded apollo</name>
    <dbReference type="NCBI Taxonomy" id="213953"/>
    <lineage>
        <taxon>Eukaryota</taxon>
        <taxon>Metazoa</taxon>
        <taxon>Ecdysozoa</taxon>
        <taxon>Arthropoda</taxon>
        <taxon>Hexapoda</taxon>
        <taxon>Insecta</taxon>
        <taxon>Pterygota</taxon>
        <taxon>Neoptera</taxon>
        <taxon>Endopterygota</taxon>
        <taxon>Lepidoptera</taxon>
        <taxon>Glossata</taxon>
        <taxon>Ditrysia</taxon>
        <taxon>Papilionoidea</taxon>
        <taxon>Papilionidae</taxon>
        <taxon>Parnassiinae</taxon>
        <taxon>Parnassini</taxon>
        <taxon>Parnassius</taxon>
        <taxon>Driopa</taxon>
    </lineage>
</organism>
<dbReference type="Proteomes" id="UP001314205">
    <property type="component" value="Unassembled WGS sequence"/>
</dbReference>
<feature type="signal peptide" evidence="2">
    <location>
        <begin position="1"/>
        <end position="17"/>
    </location>
</feature>
<dbReference type="SMART" id="SM00020">
    <property type="entry name" value="Tryp_SPc"/>
    <property type="match status" value="1"/>
</dbReference>
<dbReference type="PANTHER" id="PTHR24252:SF7">
    <property type="entry name" value="HYALIN"/>
    <property type="match status" value="1"/>
</dbReference>
<dbReference type="InterPro" id="IPR043504">
    <property type="entry name" value="Peptidase_S1_PA_chymotrypsin"/>
</dbReference>
<dbReference type="EMBL" id="CAVLGL010000046">
    <property type="protein sequence ID" value="CAK1582674.1"/>
    <property type="molecule type" value="Genomic_DNA"/>
</dbReference>
<keyword evidence="5" id="KW-1185">Reference proteome</keyword>
<keyword evidence="1" id="KW-1015">Disulfide bond</keyword>
<evidence type="ECO:0000256" key="2">
    <source>
        <dbReference type="SAM" id="SignalP"/>
    </source>
</evidence>
<dbReference type="InterPro" id="IPR001254">
    <property type="entry name" value="Trypsin_dom"/>
</dbReference>
<dbReference type="Pfam" id="PF00089">
    <property type="entry name" value="Trypsin"/>
    <property type="match status" value="1"/>
</dbReference>
<sequence length="720" mass="82115">MFKKILIFFLVFKVVTAQINGEFWWLNDKLAKLKNVEPPRPKFDAVGEFDTDESAKVVFRDSLYNTEEEDKHSDITTVRTEVSEAIVYFRDDINAAENNEINYINKRKNKNYKKDILNFIFPSDNEILKNVAISNRTSAILTSENYTQSNVNKNETFNDKILFDTIKEVSLRENICTYMKKIECNRRNGLPYAPGNILNSKKRSKNSEEICCIISLTKHKSSKISFPDSGTYNDNRLKRSTNETDKISPALKQRNALLRRKYGSQMRDTQRTISTTPKILQKIVTPSDDYIDPYLNIKNSHLRPPDKQQDYETGSSQQEYYNDYVEDYYAPELPKPGLVGLHSDHSRPHWTFVNANKWVPYDNVESSESIAYSTIDPRDGSSTTASNLKRRLLKLNTNSKNMHNAKESQVSYRSNPNFQVLQGFKLLNLMTRNKHRPIRISSRISTTGSSAENSEEEPNFETNIDNDYDDYIDNTQQVYGECGRTRAKNVENINCGSLLGDAARGSHPWLLLVVLTERQQSILCYATLIHPRAAVTAADCTYGLSPGEITIISGVWDLKEDDEAQSQHRLASVYVHQQYLPGKLAYNLALLYWEHPLRLDSNVLPACVSDVNVNDNCMFVGWGGYDQAICPRLRWQRAFILSPRSCVDRISIDHGYNLPIDAFCASVEYNTTVTGVGGPLMCTAGDVFSVVGVAVWRDDVVVLMQVREWVTKALLSFRVD</sequence>
<evidence type="ECO:0000313" key="4">
    <source>
        <dbReference type="EMBL" id="CAK1582674.1"/>
    </source>
</evidence>
<dbReference type="GO" id="GO:0004252">
    <property type="term" value="F:serine-type endopeptidase activity"/>
    <property type="evidence" value="ECO:0007669"/>
    <property type="project" value="InterPro"/>
</dbReference>
<dbReference type="Gene3D" id="2.40.10.10">
    <property type="entry name" value="Trypsin-like serine proteases"/>
    <property type="match status" value="1"/>
</dbReference>
<dbReference type="GO" id="GO:0006508">
    <property type="term" value="P:proteolysis"/>
    <property type="evidence" value="ECO:0007669"/>
    <property type="project" value="InterPro"/>
</dbReference>
<feature type="domain" description="Peptidase S1" evidence="3">
    <location>
        <begin position="493"/>
        <end position="715"/>
    </location>
</feature>
<reference evidence="4 5" key="1">
    <citation type="submission" date="2023-11" db="EMBL/GenBank/DDBJ databases">
        <authorList>
            <person name="Hedman E."/>
            <person name="Englund M."/>
            <person name="Stromberg M."/>
            <person name="Nyberg Akerstrom W."/>
            <person name="Nylinder S."/>
            <person name="Jareborg N."/>
            <person name="Kallberg Y."/>
            <person name="Kronander E."/>
        </authorList>
    </citation>
    <scope>NUCLEOTIDE SEQUENCE [LARGE SCALE GENOMIC DNA]</scope>
</reference>
<comment type="caution">
    <text evidence="4">The sequence shown here is derived from an EMBL/GenBank/DDBJ whole genome shotgun (WGS) entry which is preliminary data.</text>
</comment>
<evidence type="ECO:0000256" key="1">
    <source>
        <dbReference type="ARBA" id="ARBA00023157"/>
    </source>
</evidence>
<name>A0AAV1KJC9_9NEOP</name>
<proteinExistence type="predicted"/>
<dbReference type="PROSITE" id="PS50240">
    <property type="entry name" value="TRYPSIN_DOM"/>
    <property type="match status" value="1"/>
</dbReference>
<keyword evidence="2" id="KW-0732">Signal</keyword>
<dbReference type="PANTHER" id="PTHR24252">
    <property type="entry name" value="ACROSIN-RELATED"/>
    <property type="match status" value="1"/>
</dbReference>